<dbReference type="AlphaFoldDB" id="A0A9W6JYD1"/>
<protein>
    <submittedName>
        <fullName evidence="1">Uncharacterized protein</fullName>
    </submittedName>
</protein>
<name>A0A9W6JYD1_9HYPH</name>
<evidence type="ECO:0000313" key="1">
    <source>
        <dbReference type="EMBL" id="GLK84169.1"/>
    </source>
</evidence>
<comment type="caution">
    <text evidence="1">The sequence shown here is derived from an EMBL/GenBank/DDBJ whole genome shotgun (WGS) entry which is preliminary data.</text>
</comment>
<keyword evidence="2" id="KW-1185">Reference proteome</keyword>
<gene>
    <name evidence="1" type="ORF">GCM10017653_22390</name>
</gene>
<organism evidence="1 2">
    <name type="scientific">Ancylobacter defluvii</name>
    <dbReference type="NCBI Taxonomy" id="1282440"/>
    <lineage>
        <taxon>Bacteria</taxon>
        <taxon>Pseudomonadati</taxon>
        <taxon>Pseudomonadota</taxon>
        <taxon>Alphaproteobacteria</taxon>
        <taxon>Hyphomicrobiales</taxon>
        <taxon>Xanthobacteraceae</taxon>
        <taxon>Ancylobacter</taxon>
    </lineage>
</organism>
<dbReference type="RefSeq" id="WP_213358473.1">
    <property type="nucleotide sequence ID" value="NZ_BSFM01000012.1"/>
</dbReference>
<sequence>MERYAKRCKADLRIVETTPSRSEFPFPDLPDKPGRPHKFEYALKQYCVGKLMDEGYTNVLMLDDTCIISPTAPDLFSVVEPGRCGYTHTSRDHAEDSFRVIQAEAAKNGWEEVVYDPALYANTGVMLYDAVYSPAFLAKNIIEAAPLLFARYPHQTLSYYLLRKYDVSMQRIDKRFNNSTLFMNEPGTDWRDSELTDSFIYHVTGFWKEDREEVVNVVLNKLAEKFVSETGAMPSV</sequence>
<evidence type="ECO:0000313" key="2">
    <source>
        <dbReference type="Proteomes" id="UP001143330"/>
    </source>
</evidence>
<accession>A0A9W6JYD1</accession>
<dbReference type="Proteomes" id="UP001143330">
    <property type="component" value="Unassembled WGS sequence"/>
</dbReference>
<dbReference type="EMBL" id="BSFM01000012">
    <property type="protein sequence ID" value="GLK84169.1"/>
    <property type="molecule type" value="Genomic_DNA"/>
</dbReference>
<proteinExistence type="predicted"/>
<reference evidence="1" key="1">
    <citation type="journal article" date="2014" name="Int. J. Syst. Evol. Microbiol.">
        <title>Complete genome sequence of Corynebacterium casei LMG S-19264T (=DSM 44701T), isolated from a smear-ripened cheese.</title>
        <authorList>
            <consortium name="US DOE Joint Genome Institute (JGI-PGF)"/>
            <person name="Walter F."/>
            <person name="Albersmeier A."/>
            <person name="Kalinowski J."/>
            <person name="Ruckert C."/>
        </authorList>
    </citation>
    <scope>NUCLEOTIDE SEQUENCE</scope>
    <source>
        <strain evidence="1">VKM B-2789</strain>
    </source>
</reference>
<reference evidence="1" key="2">
    <citation type="submission" date="2023-01" db="EMBL/GenBank/DDBJ databases">
        <authorList>
            <person name="Sun Q."/>
            <person name="Evtushenko L."/>
        </authorList>
    </citation>
    <scope>NUCLEOTIDE SEQUENCE</scope>
    <source>
        <strain evidence="1">VKM B-2789</strain>
    </source>
</reference>